<evidence type="ECO:0000256" key="3">
    <source>
        <dbReference type="ARBA" id="ARBA00022679"/>
    </source>
</evidence>
<dbReference type="AlphaFoldDB" id="A0A1F8GV72"/>
<dbReference type="GO" id="GO:0046872">
    <property type="term" value="F:metal ion binding"/>
    <property type="evidence" value="ECO:0007669"/>
    <property type="project" value="UniProtKB-KW"/>
</dbReference>
<dbReference type="PANTHER" id="PTHR11601">
    <property type="entry name" value="CYSTEINE DESULFURYLASE FAMILY MEMBER"/>
    <property type="match status" value="1"/>
</dbReference>
<comment type="similarity">
    <text evidence="2">Belongs to the class-V pyridoxal-phosphate-dependent aminotransferase family. NifS/IscS subfamily.</text>
</comment>
<protein>
    <recommendedName>
        <fullName evidence="9">Aminotransferase class V domain-containing protein</fullName>
    </recommendedName>
</protein>
<dbReference type="Gene3D" id="1.10.260.50">
    <property type="match status" value="1"/>
</dbReference>
<dbReference type="InterPro" id="IPR016454">
    <property type="entry name" value="Cysteine_dSase"/>
</dbReference>
<name>A0A1F8GV72_9BACT</name>
<feature type="domain" description="Aminotransferase class V" evidence="9">
    <location>
        <begin position="4"/>
        <end position="371"/>
    </location>
</feature>
<evidence type="ECO:0000256" key="6">
    <source>
        <dbReference type="ARBA" id="ARBA00023004"/>
    </source>
</evidence>
<dbReference type="InterPro" id="IPR015422">
    <property type="entry name" value="PyrdxlP-dep_Trfase_small"/>
</dbReference>
<keyword evidence="6" id="KW-0408">Iron</keyword>
<keyword evidence="5" id="KW-0663">Pyridoxal phosphate</keyword>
<keyword evidence="7" id="KW-0411">Iron-sulfur</keyword>
<dbReference type="InterPro" id="IPR000192">
    <property type="entry name" value="Aminotrans_V_dom"/>
</dbReference>
<comment type="catalytic activity">
    <reaction evidence="8">
        <text>(sulfur carrier)-H + L-cysteine = (sulfur carrier)-SH + L-alanine</text>
        <dbReference type="Rhea" id="RHEA:43892"/>
        <dbReference type="Rhea" id="RHEA-COMP:14737"/>
        <dbReference type="Rhea" id="RHEA-COMP:14739"/>
        <dbReference type="ChEBI" id="CHEBI:29917"/>
        <dbReference type="ChEBI" id="CHEBI:35235"/>
        <dbReference type="ChEBI" id="CHEBI:57972"/>
        <dbReference type="ChEBI" id="CHEBI:64428"/>
        <dbReference type="EC" id="2.8.1.7"/>
    </reaction>
</comment>
<dbReference type="GO" id="GO:0051536">
    <property type="term" value="F:iron-sulfur cluster binding"/>
    <property type="evidence" value="ECO:0007669"/>
    <property type="project" value="UniProtKB-KW"/>
</dbReference>
<dbReference type="PANTHER" id="PTHR11601:SF34">
    <property type="entry name" value="CYSTEINE DESULFURASE"/>
    <property type="match status" value="1"/>
</dbReference>
<comment type="caution">
    <text evidence="10">The sequence shown here is derived from an EMBL/GenBank/DDBJ whole genome shotgun (WGS) entry which is preliminary data.</text>
</comment>
<dbReference type="Gene3D" id="3.40.640.10">
    <property type="entry name" value="Type I PLP-dependent aspartate aminotransferase-like (Major domain)"/>
    <property type="match status" value="1"/>
</dbReference>
<dbReference type="InterPro" id="IPR015424">
    <property type="entry name" value="PyrdxlP-dep_Trfase"/>
</dbReference>
<evidence type="ECO:0000313" key="10">
    <source>
        <dbReference type="EMBL" id="OGN28329.1"/>
    </source>
</evidence>
<comment type="cofactor">
    <cofactor evidence="1">
        <name>pyridoxal 5'-phosphate</name>
        <dbReference type="ChEBI" id="CHEBI:597326"/>
    </cofactor>
</comment>
<dbReference type="PIRSF" id="PIRSF005572">
    <property type="entry name" value="NifS"/>
    <property type="match status" value="1"/>
</dbReference>
<organism evidence="10 11">
    <name type="scientific">Candidatus Yanofskybacteria bacterium RIFCSPLOWO2_01_FULL_49_17</name>
    <dbReference type="NCBI Taxonomy" id="1802700"/>
    <lineage>
        <taxon>Bacteria</taxon>
        <taxon>Candidatus Yanofskyibacteriota</taxon>
    </lineage>
</organism>
<dbReference type="SUPFAM" id="SSF53383">
    <property type="entry name" value="PLP-dependent transferases"/>
    <property type="match status" value="1"/>
</dbReference>
<sequence>MRNVYLDNAAATPTDPRVIRATSEVSRLAGHPSAFNDAGRHIQGLLEKARKEVADFLHARPDEIIFTSSDSESISLALAGFLRGKKGRVLTTPIEHPSVLKTLASLLDTEVDFIDLDKNGHVDLVDLKRKLKKDTLLVSVMYANNEIGTIQPISKIARLIRDFKIENLKLKIHEKSKTIFHVDACQATGFLDMNVQNLGADLLTFNGIKIYGPKGVGVLYKRRRVVLQPFIRGGIEEHGLRAGTENVPAIVGLAKALSLIKPTEGKKLSVLRDYAIAKIKKEIPGAILVGPEGNKRLPNNINVCVPKLTSENMLLELDKYGIYAGSGSACTSHSVEPSHVLKAIGIPKTHINGALRFSLGRGTKKSDIEYLARTLKKIIRELEQRYR</sequence>
<evidence type="ECO:0000256" key="8">
    <source>
        <dbReference type="ARBA" id="ARBA00050776"/>
    </source>
</evidence>
<evidence type="ECO:0000256" key="4">
    <source>
        <dbReference type="ARBA" id="ARBA00022723"/>
    </source>
</evidence>
<dbReference type="PROSITE" id="PS00018">
    <property type="entry name" value="EF_HAND_1"/>
    <property type="match status" value="1"/>
</dbReference>
<dbReference type="InterPro" id="IPR015421">
    <property type="entry name" value="PyrdxlP-dep_Trfase_major"/>
</dbReference>
<dbReference type="InterPro" id="IPR018247">
    <property type="entry name" value="EF_Hand_1_Ca_BS"/>
</dbReference>
<dbReference type="Pfam" id="PF00266">
    <property type="entry name" value="Aminotran_5"/>
    <property type="match status" value="1"/>
</dbReference>
<evidence type="ECO:0000256" key="7">
    <source>
        <dbReference type="ARBA" id="ARBA00023014"/>
    </source>
</evidence>
<evidence type="ECO:0000256" key="5">
    <source>
        <dbReference type="ARBA" id="ARBA00022898"/>
    </source>
</evidence>
<dbReference type="Gene3D" id="3.90.1150.10">
    <property type="entry name" value="Aspartate Aminotransferase, domain 1"/>
    <property type="match status" value="1"/>
</dbReference>
<evidence type="ECO:0000313" key="11">
    <source>
        <dbReference type="Proteomes" id="UP000178444"/>
    </source>
</evidence>
<keyword evidence="3" id="KW-0808">Transferase</keyword>
<dbReference type="Proteomes" id="UP000178444">
    <property type="component" value="Unassembled WGS sequence"/>
</dbReference>
<evidence type="ECO:0000256" key="2">
    <source>
        <dbReference type="ARBA" id="ARBA00006490"/>
    </source>
</evidence>
<dbReference type="EMBL" id="MGKO01000001">
    <property type="protein sequence ID" value="OGN28329.1"/>
    <property type="molecule type" value="Genomic_DNA"/>
</dbReference>
<reference evidence="10 11" key="1">
    <citation type="journal article" date="2016" name="Nat. Commun.">
        <title>Thousands of microbial genomes shed light on interconnected biogeochemical processes in an aquifer system.</title>
        <authorList>
            <person name="Anantharaman K."/>
            <person name="Brown C.T."/>
            <person name="Hug L.A."/>
            <person name="Sharon I."/>
            <person name="Castelle C.J."/>
            <person name="Probst A.J."/>
            <person name="Thomas B.C."/>
            <person name="Singh A."/>
            <person name="Wilkins M.J."/>
            <person name="Karaoz U."/>
            <person name="Brodie E.L."/>
            <person name="Williams K.H."/>
            <person name="Hubbard S.S."/>
            <person name="Banfield J.F."/>
        </authorList>
    </citation>
    <scope>NUCLEOTIDE SEQUENCE [LARGE SCALE GENOMIC DNA]</scope>
</reference>
<evidence type="ECO:0000259" key="9">
    <source>
        <dbReference type="Pfam" id="PF00266"/>
    </source>
</evidence>
<gene>
    <name evidence="10" type="ORF">A2941_02045</name>
</gene>
<dbReference type="GO" id="GO:0031071">
    <property type="term" value="F:cysteine desulfurase activity"/>
    <property type="evidence" value="ECO:0007669"/>
    <property type="project" value="UniProtKB-EC"/>
</dbReference>
<evidence type="ECO:0000256" key="1">
    <source>
        <dbReference type="ARBA" id="ARBA00001933"/>
    </source>
</evidence>
<accession>A0A1F8GV72</accession>
<keyword evidence="4" id="KW-0479">Metal-binding</keyword>
<proteinExistence type="inferred from homology"/>